<comment type="caution">
    <text evidence="2">The sequence shown here is derived from an EMBL/GenBank/DDBJ whole genome shotgun (WGS) entry which is preliminary data.</text>
</comment>
<dbReference type="SUPFAM" id="SSF53098">
    <property type="entry name" value="Ribonuclease H-like"/>
    <property type="match status" value="1"/>
</dbReference>
<gene>
    <name evidence="2" type="ORF">Tco_0657162</name>
</gene>
<dbReference type="Proteomes" id="UP001151760">
    <property type="component" value="Unassembled WGS sequence"/>
</dbReference>
<organism evidence="2 3">
    <name type="scientific">Tanacetum coccineum</name>
    <dbReference type="NCBI Taxonomy" id="301880"/>
    <lineage>
        <taxon>Eukaryota</taxon>
        <taxon>Viridiplantae</taxon>
        <taxon>Streptophyta</taxon>
        <taxon>Embryophyta</taxon>
        <taxon>Tracheophyta</taxon>
        <taxon>Spermatophyta</taxon>
        <taxon>Magnoliopsida</taxon>
        <taxon>eudicotyledons</taxon>
        <taxon>Gunneridae</taxon>
        <taxon>Pentapetalae</taxon>
        <taxon>asterids</taxon>
        <taxon>campanulids</taxon>
        <taxon>Asterales</taxon>
        <taxon>Asteraceae</taxon>
        <taxon>Asteroideae</taxon>
        <taxon>Anthemideae</taxon>
        <taxon>Anthemidinae</taxon>
        <taxon>Tanacetum</taxon>
    </lineage>
</organism>
<protein>
    <submittedName>
        <fullName evidence="2">Retrovirus-related pol polyprotein from transposon TNT 1-94</fullName>
    </submittedName>
</protein>
<sequence>MGTIRFRNDHFAAITGYDDYVQGNITIFHVYFVEGLGHNLFSVGQLCDRDLEVAFCSNTCYVRNLEGDDLLTGARESNLHTISISYMAAFSPVCLMSKATSTKSWLWHRRLSHLNFGTINDLTKHDLVDDLPKFKYSKDHMCSICEQGKSKKSSHPPKLVPSTHSKLELLHMDLCGPIRVEMINGKKYILVIIDDYSRFTWLNYNAKIHKIRTDNDTEFKNATLKAHYEKLSIMQQFSIARTPQQNGVVERRNRTLIEAARTMLIFSRLPEFLWAEAISTACFTQNWSIIHTRTKLLQFINNADEFNQEDSADFDGNTVFVSYDAPNFEEAKSSTTALDPSDMHEFHQHIHVSKASRPDIAFTTFVCARYQKNVEKGNVELYFVRTEYQLADLFTKALPKERFEYLVHHIGMRCMTPTQLESLAKLSS</sequence>
<dbReference type="Gene3D" id="3.30.420.10">
    <property type="entry name" value="Ribonuclease H-like superfamily/Ribonuclease H"/>
    <property type="match status" value="1"/>
</dbReference>
<name>A0ABQ4XBK8_9ASTR</name>
<proteinExistence type="predicted"/>
<dbReference type="PROSITE" id="PS50994">
    <property type="entry name" value="INTEGRASE"/>
    <property type="match status" value="1"/>
</dbReference>
<evidence type="ECO:0000259" key="1">
    <source>
        <dbReference type="PROSITE" id="PS50994"/>
    </source>
</evidence>
<evidence type="ECO:0000313" key="3">
    <source>
        <dbReference type="Proteomes" id="UP001151760"/>
    </source>
</evidence>
<feature type="domain" description="Integrase catalytic" evidence="1">
    <location>
        <begin position="128"/>
        <end position="306"/>
    </location>
</feature>
<accession>A0ABQ4XBK8</accession>
<dbReference type="InterPro" id="IPR001584">
    <property type="entry name" value="Integrase_cat-core"/>
</dbReference>
<dbReference type="InterPro" id="IPR025724">
    <property type="entry name" value="GAG-pre-integrase_dom"/>
</dbReference>
<dbReference type="InterPro" id="IPR039537">
    <property type="entry name" value="Retrotran_Ty1/copia-like"/>
</dbReference>
<dbReference type="InterPro" id="IPR012337">
    <property type="entry name" value="RNaseH-like_sf"/>
</dbReference>
<dbReference type="PANTHER" id="PTHR42648">
    <property type="entry name" value="TRANSPOSASE, PUTATIVE-RELATED"/>
    <property type="match status" value="1"/>
</dbReference>
<reference evidence="2" key="1">
    <citation type="journal article" date="2022" name="Int. J. Mol. Sci.">
        <title>Draft Genome of Tanacetum Coccineum: Genomic Comparison of Closely Related Tanacetum-Family Plants.</title>
        <authorList>
            <person name="Yamashiro T."/>
            <person name="Shiraishi A."/>
            <person name="Nakayama K."/>
            <person name="Satake H."/>
        </authorList>
    </citation>
    <scope>NUCLEOTIDE SEQUENCE</scope>
</reference>
<reference evidence="2" key="2">
    <citation type="submission" date="2022-01" db="EMBL/GenBank/DDBJ databases">
        <authorList>
            <person name="Yamashiro T."/>
            <person name="Shiraishi A."/>
            <person name="Satake H."/>
            <person name="Nakayama K."/>
        </authorList>
    </citation>
    <scope>NUCLEOTIDE SEQUENCE</scope>
</reference>
<keyword evidence="3" id="KW-1185">Reference proteome</keyword>
<dbReference type="InterPro" id="IPR036397">
    <property type="entry name" value="RNaseH_sf"/>
</dbReference>
<dbReference type="PANTHER" id="PTHR42648:SF18">
    <property type="entry name" value="RETROTRANSPOSON, UNCLASSIFIED-LIKE PROTEIN"/>
    <property type="match status" value="1"/>
</dbReference>
<evidence type="ECO:0000313" key="2">
    <source>
        <dbReference type="EMBL" id="GJS62378.1"/>
    </source>
</evidence>
<dbReference type="EMBL" id="BQNB010009356">
    <property type="protein sequence ID" value="GJS62378.1"/>
    <property type="molecule type" value="Genomic_DNA"/>
</dbReference>
<dbReference type="Pfam" id="PF13976">
    <property type="entry name" value="gag_pre-integrs"/>
    <property type="match status" value="1"/>
</dbReference>